<evidence type="ECO:0000313" key="2">
    <source>
        <dbReference type="Proteomes" id="UP001242903"/>
    </source>
</evidence>
<dbReference type="SUPFAM" id="SSF51905">
    <property type="entry name" value="FAD/NAD(P)-binding domain"/>
    <property type="match status" value="1"/>
</dbReference>
<name>A0ABT7RVU9_9LACO</name>
<protein>
    <submittedName>
        <fullName evidence="1">NAD(P)-binding protein</fullName>
    </submittedName>
</protein>
<keyword evidence="2" id="KW-1185">Reference proteome</keyword>
<dbReference type="EMBL" id="JAUCAQ010000001">
    <property type="protein sequence ID" value="MDM7645412.1"/>
    <property type="molecule type" value="Genomic_DNA"/>
</dbReference>
<dbReference type="Pfam" id="PF13450">
    <property type="entry name" value="NAD_binding_8"/>
    <property type="match status" value="1"/>
</dbReference>
<sequence length="95" mass="10430">MEIRIIGASHAGIACALRAREENPDSNIVIYEKQKSIGFVAQSIPLYLAGDSNFLKLSSYTTIAELEAKHITVADCKIKPNTLHKKTAETLMVID</sequence>
<dbReference type="InterPro" id="IPR036188">
    <property type="entry name" value="FAD/NAD-bd_sf"/>
</dbReference>
<proteinExistence type="predicted"/>
<comment type="caution">
    <text evidence="1">The sequence shown here is derived from an EMBL/GenBank/DDBJ whole genome shotgun (WGS) entry which is preliminary data.</text>
</comment>
<dbReference type="Gene3D" id="3.50.50.60">
    <property type="entry name" value="FAD/NAD(P)-binding domain"/>
    <property type="match status" value="1"/>
</dbReference>
<dbReference type="PROSITE" id="PS51257">
    <property type="entry name" value="PROKAR_LIPOPROTEIN"/>
    <property type="match status" value="1"/>
</dbReference>
<dbReference type="Proteomes" id="UP001242903">
    <property type="component" value="Unassembled WGS sequence"/>
</dbReference>
<evidence type="ECO:0000313" key="1">
    <source>
        <dbReference type="EMBL" id="MDM7645412.1"/>
    </source>
</evidence>
<organism evidence="1 2">
    <name type="scientific">Leuconostoc falkenbergense</name>
    <dbReference type="NCBI Taxonomy" id="2766470"/>
    <lineage>
        <taxon>Bacteria</taxon>
        <taxon>Bacillati</taxon>
        <taxon>Bacillota</taxon>
        <taxon>Bacilli</taxon>
        <taxon>Lactobacillales</taxon>
        <taxon>Lactobacillaceae</taxon>
        <taxon>Leuconostoc</taxon>
    </lineage>
</organism>
<reference evidence="1 2" key="1">
    <citation type="submission" date="2023-06" db="EMBL/GenBank/DDBJ databases">
        <title>Draft Genome Sequences of lactic acid bacteria strains isolated from fermented milk products.</title>
        <authorList>
            <person name="Elcheninov A.G."/>
            <person name="Klyukina A."/>
            <person name="Zayulina K.S."/>
            <person name="Gavirova L.A."/>
            <person name="Shcherbakova P.A."/>
            <person name="Shestakov A.I."/>
            <person name="Kublanov I.V."/>
            <person name="Kochetkova T.V."/>
        </authorList>
    </citation>
    <scope>NUCLEOTIDE SEQUENCE [LARGE SCALE GENOMIC DNA]</scope>
    <source>
        <strain evidence="1 2">TOM.81</strain>
    </source>
</reference>
<dbReference type="RefSeq" id="WP_289455086.1">
    <property type="nucleotide sequence ID" value="NZ_JAUCAQ010000001.1"/>
</dbReference>
<gene>
    <name evidence="1" type="ORF">QUE93_00005</name>
</gene>
<accession>A0ABT7RVU9</accession>